<dbReference type="PANTHER" id="PTHR42786">
    <property type="entry name" value="TRNA/RRNA METHYLTRANSFERASE"/>
    <property type="match status" value="1"/>
</dbReference>
<evidence type="ECO:0000256" key="4">
    <source>
        <dbReference type="ARBA" id="ARBA00022691"/>
    </source>
</evidence>
<dbReference type="InterPro" id="IPR029026">
    <property type="entry name" value="tRNA_m1G_MTases_N"/>
</dbReference>
<dbReference type="PIRSF" id="PIRSF004808">
    <property type="entry name" value="LasT"/>
    <property type="match status" value="1"/>
</dbReference>
<dbReference type="Gene3D" id="1.10.8.590">
    <property type="match status" value="1"/>
</dbReference>
<protein>
    <submittedName>
        <fullName evidence="6">tRNA/rRNA methyltransferase</fullName>
    </submittedName>
</protein>
<comment type="similarity">
    <text evidence="1">Belongs to the class IV-like SAM-binding methyltransferase superfamily. RNA methyltransferase TrmH family.</text>
</comment>
<keyword evidence="3 6" id="KW-0808">Transferase</keyword>
<keyword evidence="4" id="KW-0949">S-adenosyl-L-methionine</keyword>
<dbReference type="Gene3D" id="3.40.1280.10">
    <property type="match status" value="1"/>
</dbReference>
<dbReference type="GO" id="GO:0002128">
    <property type="term" value="P:tRNA nucleoside ribose methylation"/>
    <property type="evidence" value="ECO:0007669"/>
    <property type="project" value="TreeGrafter"/>
</dbReference>
<dbReference type="InterPro" id="IPR029028">
    <property type="entry name" value="Alpha/beta_knot_MTases"/>
</dbReference>
<dbReference type="InterPro" id="IPR004384">
    <property type="entry name" value="RNA_MeTrfase_TrmJ/LasT"/>
</dbReference>
<evidence type="ECO:0000256" key="3">
    <source>
        <dbReference type="ARBA" id="ARBA00022679"/>
    </source>
</evidence>
<evidence type="ECO:0000313" key="6">
    <source>
        <dbReference type="EMBL" id="SDG01675.1"/>
    </source>
</evidence>
<evidence type="ECO:0000256" key="1">
    <source>
        <dbReference type="ARBA" id="ARBA00007228"/>
    </source>
</evidence>
<feature type="domain" description="tRNA/rRNA methyltransferase SpoU type" evidence="5">
    <location>
        <begin position="10"/>
        <end position="160"/>
    </location>
</feature>
<dbReference type="GO" id="GO:0005829">
    <property type="term" value="C:cytosol"/>
    <property type="evidence" value="ECO:0007669"/>
    <property type="project" value="TreeGrafter"/>
</dbReference>
<dbReference type="OrthoDB" id="9806346at2"/>
<keyword evidence="2 6" id="KW-0489">Methyltransferase</keyword>
<dbReference type="Pfam" id="PF00588">
    <property type="entry name" value="SpoU_methylase"/>
    <property type="match status" value="1"/>
</dbReference>
<dbReference type="RefSeq" id="WP_090019522.1">
    <property type="nucleotide sequence ID" value="NZ_FNCE01000004.1"/>
</dbReference>
<evidence type="ECO:0000259" key="5">
    <source>
        <dbReference type="Pfam" id="PF00588"/>
    </source>
</evidence>
<dbReference type="AlphaFoldDB" id="A0A1G7QT31"/>
<dbReference type="CDD" id="cd18093">
    <property type="entry name" value="SpoU-like_TrmJ"/>
    <property type="match status" value="1"/>
</dbReference>
<dbReference type="GO" id="GO:0008173">
    <property type="term" value="F:RNA methyltransferase activity"/>
    <property type="evidence" value="ECO:0007669"/>
    <property type="project" value="InterPro"/>
</dbReference>
<dbReference type="PANTHER" id="PTHR42786:SF7">
    <property type="entry name" value="TRNA_RRNA METHYLTRANSFERASE SPOU TYPE DOMAIN-CONTAINING PROTEIN"/>
    <property type="match status" value="1"/>
</dbReference>
<name>A0A1G7QT31_9PROT</name>
<dbReference type="EMBL" id="FNCE01000004">
    <property type="protein sequence ID" value="SDG01675.1"/>
    <property type="molecule type" value="Genomic_DNA"/>
</dbReference>
<dbReference type="InterPro" id="IPR001537">
    <property type="entry name" value="SpoU_MeTrfase"/>
</dbReference>
<reference evidence="6 7" key="1">
    <citation type="submission" date="2016-10" db="EMBL/GenBank/DDBJ databases">
        <authorList>
            <person name="de Groot N.N."/>
        </authorList>
    </citation>
    <scope>NUCLEOTIDE SEQUENCE [LARGE SCALE GENOMIC DNA]</scope>
    <source>
        <strain evidence="6 7">DSM 25584</strain>
    </source>
</reference>
<evidence type="ECO:0000256" key="2">
    <source>
        <dbReference type="ARBA" id="ARBA00022603"/>
    </source>
</evidence>
<dbReference type="GO" id="GO:0003723">
    <property type="term" value="F:RNA binding"/>
    <property type="evidence" value="ECO:0007669"/>
    <property type="project" value="InterPro"/>
</dbReference>
<evidence type="ECO:0000313" key="7">
    <source>
        <dbReference type="Proteomes" id="UP000199415"/>
    </source>
</evidence>
<gene>
    <name evidence="6" type="ORF">SAMN05216241_104134</name>
</gene>
<keyword evidence="7" id="KW-1185">Reference proteome</keyword>
<dbReference type="SUPFAM" id="SSF75217">
    <property type="entry name" value="alpha/beta knot"/>
    <property type="match status" value="1"/>
</dbReference>
<accession>A0A1G7QT31</accession>
<dbReference type="Proteomes" id="UP000199415">
    <property type="component" value="Unassembled WGS sequence"/>
</dbReference>
<dbReference type="STRING" id="1082479.SAMN05216241_104134"/>
<organism evidence="6 7">
    <name type="scientific">Limimonas halophila</name>
    <dbReference type="NCBI Taxonomy" id="1082479"/>
    <lineage>
        <taxon>Bacteria</taxon>
        <taxon>Pseudomonadati</taxon>
        <taxon>Pseudomonadota</taxon>
        <taxon>Alphaproteobacteria</taxon>
        <taxon>Rhodospirillales</taxon>
        <taxon>Rhodovibrionaceae</taxon>
        <taxon>Limimonas</taxon>
    </lineage>
</organism>
<sequence>MSAPASTPPVVVLDQPQLGQNIGMVARAMANCALTDMRLVAPRDGWPNHHAWDAAAGATWILDRAEVYDDLTDALADLTRVYATSIRQRETVKPTVTPKRAAEELREAGGMGETTGLLFGPERTGLTNWAMTHADAVLTVPLNPDFPSLNLAQAVLLVGYEWWQLGDTSPMRTLASTGAGPRATKADLENFYGRLEGALADAGFYTDDAKRPLVQRQVRNIFARTGLTRAEVNTLHGIVSALLRLPKGAPPVRRDDGDGEG</sequence>
<proteinExistence type="inferred from homology"/>